<dbReference type="InterPro" id="IPR051087">
    <property type="entry name" value="Mitochondrial_ACSM"/>
</dbReference>
<dbReference type="GO" id="GO:0004321">
    <property type="term" value="F:fatty-acyl-CoA synthase activity"/>
    <property type="evidence" value="ECO:0007669"/>
    <property type="project" value="TreeGrafter"/>
</dbReference>
<sequence length="528" mass="57116">MRAAFRWPAPTRLNIAEIASERWARAEPDRRALTLLRPEGETRHYSYAELSRAAGRFANVLRGHGVGRGDRVAVLLPQTPETLITHLAAYKLGAIAVPLFTLFGEDGLRFRLSDSGARALVTDRANLDKVQAIRADLPDLAEVFSVDGTGSGVHAFWQELGRAADACPTADTGPDDPALICYTSGTTGPPKGALHAHRVLLGHLPAVELHHEFLPQPGDRLWTPADWAWMGGLMNVALPALALGVPLVAHRRARFDPEHAWWLMDRLEVRNVFLPPTALKLMRQVPPRVMPTLRSVASGGEALGAGMLEWGRATFGRDINEFYGQTECNLVLSNAAGVLPPKPGSMGRAVPGHEVAILGDDGRPLPAGTAGEIAVRRPDPAMFLEYWGRPDKTAEKFAGDWMRTGDVAVMDDAGYVFFSARTDDVITSSGYRIGPTEIEDCLTGHPDVAMAAAVGVPDPIRTEAVKAFVVLRRGAATEGLAEALIERVRSRVSPHVAPREVAFVDDLPMTATGKIMRRSLKDPAEGGR</sequence>
<dbReference type="Proteomes" id="UP000474957">
    <property type="component" value="Unassembled WGS sequence"/>
</dbReference>
<dbReference type="InterPro" id="IPR045851">
    <property type="entry name" value="AMP-bd_C_sf"/>
</dbReference>
<dbReference type="EMBL" id="WIND01000003">
    <property type="protein sequence ID" value="MSU89145.1"/>
    <property type="molecule type" value="Genomic_DNA"/>
</dbReference>
<comment type="similarity">
    <text evidence="1">Belongs to the ATP-dependent AMP-binding enzyme family.</text>
</comment>
<name>A0A6L5YZ76_9RHOB</name>
<dbReference type="GO" id="GO:0015645">
    <property type="term" value="F:fatty acid ligase activity"/>
    <property type="evidence" value="ECO:0007669"/>
    <property type="project" value="TreeGrafter"/>
</dbReference>
<gene>
    <name evidence="7" type="ORF">GE300_05850</name>
</gene>
<evidence type="ECO:0000259" key="5">
    <source>
        <dbReference type="Pfam" id="PF00501"/>
    </source>
</evidence>
<proteinExistence type="inferred from homology"/>
<dbReference type="InterPro" id="IPR042099">
    <property type="entry name" value="ANL_N_sf"/>
</dbReference>
<comment type="caution">
    <text evidence="7">The sequence shown here is derived from an EMBL/GenBank/DDBJ whole genome shotgun (WGS) entry which is preliminary data.</text>
</comment>
<dbReference type="InterPro" id="IPR000873">
    <property type="entry name" value="AMP-dep_synth/lig_dom"/>
</dbReference>
<keyword evidence="3" id="KW-0547">Nucleotide-binding</keyword>
<evidence type="ECO:0000259" key="6">
    <source>
        <dbReference type="Pfam" id="PF13193"/>
    </source>
</evidence>
<dbReference type="PROSITE" id="PS00455">
    <property type="entry name" value="AMP_BINDING"/>
    <property type="match status" value="1"/>
</dbReference>
<protein>
    <submittedName>
        <fullName evidence="7">AMP-binding protein</fullName>
    </submittedName>
</protein>
<feature type="domain" description="AMP-dependent synthetase/ligase" evidence="5">
    <location>
        <begin position="21"/>
        <end position="387"/>
    </location>
</feature>
<reference evidence="7 8" key="1">
    <citation type="submission" date="2019-10" db="EMBL/GenBank/DDBJ databases">
        <title>Cognatihalovulum marinum gen. nov. sp. nov., a new member of the family Rhodobacteraceae isolated from deep seawater of the Northwest Indian Ocean.</title>
        <authorList>
            <person name="Ruan C."/>
            <person name="Wang J."/>
            <person name="Zheng X."/>
            <person name="Song L."/>
            <person name="Zhu Y."/>
            <person name="Huang Y."/>
            <person name="Lu Z."/>
            <person name="Du W."/>
            <person name="Huang L."/>
            <person name="Dai X."/>
        </authorList>
    </citation>
    <scope>NUCLEOTIDE SEQUENCE [LARGE SCALE GENOMIC DNA]</scope>
    <source>
        <strain evidence="7 8">2CG4</strain>
    </source>
</reference>
<dbReference type="GO" id="GO:0005524">
    <property type="term" value="F:ATP binding"/>
    <property type="evidence" value="ECO:0007669"/>
    <property type="project" value="UniProtKB-KW"/>
</dbReference>
<dbReference type="RefSeq" id="WP_154445873.1">
    <property type="nucleotide sequence ID" value="NZ_WIND01000003.1"/>
</dbReference>
<dbReference type="Pfam" id="PF13193">
    <property type="entry name" value="AMP-binding_C"/>
    <property type="match status" value="1"/>
</dbReference>
<keyword evidence="8" id="KW-1185">Reference proteome</keyword>
<keyword evidence="4" id="KW-0067">ATP-binding</keyword>
<keyword evidence="2" id="KW-0436">Ligase</keyword>
<evidence type="ECO:0000256" key="1">
    <source>
        <dbReference type="ARBA" id="ARBA00006432"/>
    </source>
</evidence>
<dbReference type="AlphaFoldDB" id="A0A6L5YZ76"/>
<dbReference type="PANTHER" id="PTHR43605">
    <property type="entry name" value="ACYL-COENZYME A SYNTHETASE"/>
    <property type="match status" value="1"/>
</dbReference>
<dbReference type="PANTHER" id="PTHR43605:SF10">
    <property type="entry name" value="ACYL-COA SYNTHETASE MEDIUM CHAIN FAMILY MEMBER 3"/>
    <property type="match status" value="1"/>
</dbReference>
<dbReference type="GO" id="GO:0006637">
    <property type="term" value="P:acyl-CoA metabolic process"/>
    <property type="evidence" value="ECO:0007669"/>
    <property type="project" value="TreeGrafter"/>
</dbReference>
<evidence type="ECO:0000256" key="3">
    <source>
        <dbReference type="ARBA" id="ARBA00022741"/>
    </source>
</evidence>
<dbReference type="GO" id="GO:0016405">
    <property type="term" value="F:CoA-ligase activity"/>
    <property type="evidence" value="ECO:0007669"/>
    <property type="project" value="UniProtKB-ARBA"/>
</dbReference>
<evidence type="ECO:0000256" key="4">
    <source>
        <dbReference type="ARBA" id="ARBA00022840"/>
    </source>
</evidence>
<dbReference type="Pfam" id="PF00501">
    <property type="entry name" value="AMP-binding"/>
    <property type="match status" value="1"/>
</dbReference>
<dbReference type="Gene3D" id="3.30.300.30">
    <property type="match status" value="1"/>
</dbReference>
<evidence type="ECO:0000256" key="2">
    <source>
        <dbReference type="ARBA" id="ARBA00022598"/>
    </source>
</evidence>
<dbReference type="SUPFAM" id="SSF56801">
    <property type="entry name" value="Acetyl-CoA synthetase-like"/>
    <property type="match status" value="1"/>
</dbReference>
<organism evidence="7 8">
    <name type="scientific">Halovulum marinum</name>
    <dbReference type="NCBI Taxonomy" id="2662447"/>
    <lineage>
        <taxon>Bacteria</taxon>
        <taxon>Pseudomonadati</taxon>
        <taxon>Pseudomonadota</taxon>
        <taxon>Alphaproteobacteria</taxon>
        <taxon>Rhodobacterales</taxon>
        <taxon>Paracoccaceae</taxon>
        <taxon>Halovulum</taxon>
    </lineage>
</organism>
<dbReference type="InterPro" id="IPR025110">
    <property type="entry name" value="AMP-bd_C"/>
</dbReference>
<feature type="domain" description="AMP-binding enzyme C-terminal" evidence="6">
    <location>
        <begin position="437"/>
        <end position="514"/>
    </location>
</feature>
<dbReference type="InterPro" id="IPR020845">
    <property type="entry name" value="AMP-binding_CS"/>
</dbReference>
<dbReference type="Gene3D" id="3.40.50.12780">
    <property type="entry name" value="N-terminal domain of ligase-like"/>
    <property type="match status" value="1"/>
</dbReference>
<accession>A0A6L5YZ76</accession>
<dbReference type="GO" id="GO:0006633">
    <property type="term" value="P:fatty acid biosynthetic process"/>
    <property type="evidence" value="ECO:0007669"/>
    <property type="project" value="TreeGrafter"/>
</dbReference>
<evidence type="ECO:0000313" key="8">
    <source>
        <dbReference type="Proteomes" id="UP000474957"/>
    </source>
</evidence>
<evidence type="ECO:0000313" key="7">
    <source>
        <dbReference type="EMBL" id="MSU89145.1"/>
    </source>
</evidence>